<evidence type="ECO:0000313" key="2">
    <source>
        <dbReference type="EMBL" id="KAL2912610.1"/>
    </source>
</evidence>
<dbReference type="PANTHER" id="PTHR46586:SF3">
    <property type="entry name" value="ANKYRIN REPEAT-CONTAINING PROTEIN"/>
    <property type="match status" value="1"/>
</dbReference>
<feature type="compositionally biased region" description="Acidic residues" evidence="1">
    <location>
        <begin position="1597"/>
        <end position="1614"/>
    </location>
</feature>
<feature type="compositionally biased region" description="Low complexity" evidence="1">
    <location>
        <begin position="104"/>
        <end position="114"/>
    </location>
</feature>
<dbReference type="EMBL" id="JADGIZ020000061">
    <property type="protein sequence ID" value="KAL2912610.1"/>
    <property type="molecule type" value="Genomic_DNA"/>
</dbReference>
<name>A0ABR4MZD1_9FUNG</name>
<sequence length="1640" mass="175389">MAAPIAPAPGGPRPAARFADGARDLMDLIVWLPTEVRRHIMAHTDTLTCLLHEELPRPVSNDVLRAAVADCFEHDRVDLARALLLPAGADSSEDENDGDDGDDANGAKAKGGAAPTAHPRAVVRLSMELLLVRSRAMRRVAARVPRPTGVGLFTAQDVAAAAAGRDTITGPSGLLNGLSHAVLCGDTARSRELAATARRVLEAVAAAGLTPERAGRTASVHWLVAAAALSDAATVRALLPHAAGAADALLAALDAAAMHGRAEIVELLCDACEREGGDAGAGPLAMHVFGDTLGIGRAAMSGAPPPQLAQALTLDGATVAGRVALAQQIRSRSPATLPTRTAITTALARRAADAVWWLLRGAADHRGVWRSAPFREIKNVAAEAGCVDVFMFAVQHRIGGEVSAWAFDWAAHNGHVEMLRVLHANCARRLGDGTGSRRGSIASIGSSSVGGESNADLDGHERIKLLSGGECALRGIVRAAENGHVEAFEFLWDHAVEASAGAFAGPPPSAMLAAARNGHLRVLESFVARTADRGASGAAPPPLDDALNVALEGGHVEIARMLVAAGRAVPSMRAMVAIARAGNLEAAQWLRSTVPAASAAPVPPAALRAACESGHAALAAFLIDDCGCKVTPAVRAVTAKLGHRAVAAVIAGSLSACVNAPTSRILFVIGDGDFKHNSGGHITMPTATPLFNALQRQGKTVCWVMEHSTSMCCSKCGEEMQQAVLHKQLPPTEDELKARAQSKQDRQIKRKAHSLVKLASKHIQPDNQQAVPLSIPLRLLPITQEEADMAIKFARSGGANAARQQTNRKRQPPRPGDSMLSRLPPVSVMPQLKGADRMVAKNYDAKNLIMAWGLRHCGHCDNIWCRDKNACINMHLRAMFYLGQPLKRPRRPSRPPRPKSSSSSSQTAEADARPEPRAELDSRGALLLETAKISDTVSHTEPVRFVFPLTEPARRVQAIPTRRLTKALDTQFRVVPLDVLVRQQQYKEAVHLVQVSLKKRRSDVKKTHPAVTHELVRAVLANKNKVAGSAGPAARVRLAHSLVDTMAANGNVIGTATVMELMEAYAAVGDAEAVADLAARVSTEPGQAARVSLCQSRAEIVAGRYQQGDRLVRQVLQDAQMGRAADATAEGVMRYTLQSYAITGDVRRLDDTLKVFRAQGCRLDEPTCAAMCRLYAARNDRAQVDKLVAGLRAEGGIPSPELWRVQIQAANRNLERLVTGTHDMFIDFVRPPRRGEVEGLDKQGPLMAQVSRKEIAKTLRAVRTFVPESIALFRQQIPAMMDRMRKECPELEAWMLSEEMVFLSLSNGGDAARERIWGTLGRCVSMFGNEAVSDAAARALARVMPPIDRPYSAQLEQLEKMIKKRNVSRAQTMATLARGFGDLGDFNSAKFLLAQCGVDTLDGFYGPYNDAVSDAEAKSAAAAAATSHAAASGGGDGGGDGGGKKAAASAAASAAAPVQHPKYKFKEVHRAGNLYALKAHGLLYEALVKHGKIEAALSYLNHVFQTKSHIPLPSAVKIVPAAIKHDEQVALMEAKRLAKSKGKGSTPERPERGQRPSMERLALEVLHRYFNRRGVAEEIEAIKARQRKIAKGRYEEIEQPEESYPEFMDDEEVADSNGSTHTTGVDNVARNNSESERDRE</sequence>
<feature type="region of interest" description="Disordered" evidence="1">
    <location>
        <begin position="88"/>
        <end position="117"/>
    </location>
</feature>
<proteinExistence type="predicted"/>
<dbReference type="PANTHER" id="PTHR46586">
    <property type="entry name" value="ANKYRIN REPEAT-CONTAINING PROTEIN"/>
    <property type="match status" value="1"/>
</dbReference>
<feature type="compositionally biased region" description="Low complexity" evidence="1">
    <location>
        <begin position="899"/>
        <end position="909"/>
    </location>
</feature>
<protein>
    <submittedName>
        <fullName evidence="2">Uncharacterized protein</fullName>
    </submittedName>
</protein>
<dbReference type="InterPro" id="IPR011990">
    <property type="entry name" value="TPR-like_helical_dom_sf"/>
</dbReference>
<dbReference type="Gene3D" id="1.25.40.10">
    <property type="entry name" value="Tetratricopeptide repeat domain"/>
    <property type="match status" value="1"/>
</dbReference>
<feature type="compositionally biased region" description="Polar residues" evidence="1">
    <location>
        <begin position="1616"/>
        <end position="1632"/>
    </location>
</feature>
<dbReference type="SUPFAM" id="SSF48403">
    <property type="entry name" value="Ankyrin repeat"/>
    <property type="match status" value="1"/>
</dbReference>
<dbReference type="InterPro" id="IPR052050">
    <property type="entry name" value="SecEffector_AnkRepeat"/>
</dbReference>
<feature type="compositionally biased region" description="Basic residues" evidence="1">
    <location>
        <begin position="887"/>
        <end position="897"/>
    </location>
</feature>
<dbReference type="InterPro" id="IPR036770">
    <property type="entry name" value="Ankyrin_rpt-contain_sf"/>
</dbReference>
<organism evidence="2 3">
    <name type="scientific">Polyrhizophydium stewartii</name>
    <dbReference type="NCBI Taxonomy" id="2732419"/>
    <lineage>
        <taxon>Eukaryota</taxon>
        <taxon>Fungi</taxon>
        <taxon>Fungi incertae sedis</taxon>
        <taxon>Chytridiomycota</taxon>
        <taxon>Chytridiomycota incertae sedis</taxon>
        <taxon>Chytridiomycetes</taxon>
        <taxon>Rhizophydiales</taxon>
        <taxon>Rhizophydiales incertae sedis</taxon>
        <taxon>Polyrhizophydium</taxon>
    </lineage>
</organism>
<dbReference type="Proteomes" id="UP001527925">
    <property type="component" value="Unassembled WGS sequence"/>
</dbReference>
<evidence type="ECO:0000313" key="3">
    <source>
        <dbReference type="Proteomes" id="UP001527925"/>
    </source>
</evidence>
<feature type="compositionally biased region" description="Basic and acidic residues" evidence="1">
    <location>
        <begin position="910"/>
        <end position="919"/>
    </location>
</feature>
<dbReference type="Gene3D" id="1.25.40.20">
    <property type="entry name" value="Ankyrin repeat-containing domain"/>
    <property type="match status" value="2"/>
</dbReference>
<feature type="region of interest" description="Disordered" evidence="1">
    <location>
        <begin position="885"/>
        <end position="919"/>
    </location>
</feature>
<feature type="region of interest" description="Disordered" evidence="1">
    <location>
        <begin position="1537"/>
        <end position="1557"/>
    </location>
</feature>
<feature type="compositionally biased region" description="Acidic residues" evidence="1">
    <location>
        <begin position="91"/>
        <end position="103"/>
    </location>
</feature>
<reference evidence="2 3" key="1">
    <citation type="submission" date="2023-09" db="EMBL/GenBank/DDBJ databases">
        <title>Pangenome analysis of Batrachochytrium dendrobatidis and related Chytrids.</title>
        <authorList>
            <person name="Yacoub M.N."/>
            <person name="Stajich J.E."/>
            <person name="James T.Y."/>
        </authorList>
    </citation>
    <scope>NUCLEOTIDE SEQUENCE [LARGE SCALE GENOMIC DNA]</scope>
    <source>
        <strain evidence="2 3">JEL0888</strain>
    </source>
</reference>
<comment type="caution">
    <text evidence="2">The sequence shown here is derived from an EMBL/GenBank/DDBJ whole genome shotgun (WGS) entry which is preliminary data.</text>
</comment>
<evidence type="ECO:0000256" key="1">
    <source>
        <dbReference type="SAM" id="MobiDB-lite"/>
    </source>
</evidence>
<gene>
    <name evidence="2" type="ORF">HK105_207918</name>
</gene>
<accession>A0ABR4MZD1</accession>
<feature type="region of interest" description="Disordered" evidence="1">
    <location>
        <begin position="796"/>
        <end position="824"/>
    </location>
</feature>
<feature type="compositionally biased region" description="Basic and acidic residues" evidence="1">
    <location>
        <begin position="1546"/>
        <end position="1557"/>
    </location>
</feature>
<feature type="region of interest" description="Disordered" evidence="1">
    <location>
        <begin position="1590"/>
        <end position="1640"/>
    </location>
</feature>
<keyword evidence="3" id="KW-1185">Reference proteome</keyword>